<evidence type="ECO:0000256" key="1">
    <source>
        <dbReference type="ARBA" id="ARBA00006068"/>
    </source>
</evidence>
<sequence length="667" mass="70644">MTEETPLTIHTRNIDETLARFSAVHDEAHAELIEKERRRGKLGKMINRLIDDDEPFDEGDPPTTTIRATPDAAPKRRFARRSTKAVPAADDDAEVDDLAADGVADFHQDSERTEFSALDANLDDADEPAAASVKAKTVVPAPELKLTIRQRAGRATAVTLAAIVFLVTGFGWGARGWVDNQFREISALDDNSDLVNQPEKQYGDENFLIVGSDSRAGAEEGDNVGTTEDHSGALADVVMIAHIPASRERLVMVSFTRDLEVSRPECQRWDPDSGDYLNETAPAAEITKLNAVYGVGGPQCLREVVQQISGLSFSRFVGIDFGGFREMVDAVEGVEICTPVPLIDQELGTVIPDPGQQEIDGATALNYVRARKVEGDPTGDYGRMHRQQLFLSSLLRKVMSAEVMLDPGQLTAFVRAFAGNTFGENITVDGLMTLGQSLQQLQTDRVTFVTLPTVGEANERGGEEMRVDDVNALFQAIIDDQPLPQEAGSEEGETTPEDGEESSGDSGSSADSAGLMAPDGIKIQVLNASDIGGAAGSVSSALAELGFDVVLQGNAPEQVSETTIRYSPQRASEAATLAATLNNAVLVEDPAAGGAVSLLIGPDYDGDVHAPGPGTSSMGLSINPSAVDSGSGSNGTGTEEPEGGNEVPDNLETINAGNAECSFWAGG</sequence>
<feature type="domain" description="LytR/CpsA/Psr regulator C-terminal" evidence="4">
    <location>
        <begin position="521"/>
        <end position="604"/>
    </location>
</feature>
<evidence type="ECO:0000259" key="4">
    <source>
        <dbReference type="Pfam" id="PF13399"/>
    </source>
</evidence>
<dbReference type="Gene3D" id="3.30.70.2390">
    <property type="match status" value="1"/>
</dbReference>
<gene>
    <name evidence="5" type="ORF">TL08_25870</name>
</gene>
<feature type="compositionally biased region" description="Acidic residues" evidence="2">
    <location>
        <begin position="488"/>
        <end position="503"/>
    </location>
</feature>
<evidence type="ECO:0000313" key="5">
    <source>
        <dbReference type="EMBL" id="AOS65943.1"/>
    </source>
</evidence>
<dbReference type="NCBIfam" id="TIGR00350">
    <property type="entry name" value="lytR_cpsA_psr"/>
    <property type="match status" value="1"/>
</dbReference>
<dbReference type="KEGG" id="ahm:TL08_25870"/>
<comment type="similarity">
    <text evidence="1">Belongs to the LytR/CpsA/Psr (LCP) family.</text>
</comment>
<dbReference type="RefSeq" id="WP_172803879.1">
    <property type="nucleotide sequence ID" value="NZ_CP014859.1"/>
</dbReference>
<feature type="region of interest" description="Disordered" evidence="2">
    <location>
        <begin position="480"/>
        <end position="514"/>
    </location>
</feature>
<feature type="region of interest" description="Disordered" evidence="2">
    <location>
        <begin position="609"/>
        <end position="652"/>
    </location>
</feature>
<dbReference type="AlphaFoldDB" id="A0AAC9HUZ5"/>
<dbReference type="EMBL" id="CP014859">
    <property type="protein sequence ID" value="AOS65943.1"/>
    <property type="molecule type" value="Genomic_DNA"/>
</dbReference>
<feature type="compositionally biased region" description="Polar residues" evidence="2">
    <location>
        <begin position="614"/>
        <end position="628"/>
    </location>
</feature>
<dbReference type="Pfam" id="PF13399">
    <property type="entry name" value="LytR_C"/>
    <property type="match status" value="1"/>
</dbReference>
<keyword evidence="6" id="KW-1185">Reference proteome</keyword>
<evidence type="ECO:0000259" key="3">
    <source>
        <dbReference type="Pfam" id="PF03816"/>
    </source>
</evidence>
<protein>
    <submittedName>
        <fullName evidence="5">Transcriptional attenuator, LytR family</fullName>
    </submittedName>
</protein>
<evidence type="ECO:0000313" key="6">
    <source>
        <dbReference type="Proteomes" id="UP000095210"/>
    </source>
</evidence>
<feature type="region of interest" description="Disordered" evidence="2">
    <location>
        <begin position="52"/>
        <end position="71"/>
    </location>
</feature>
<dbReference type="Pfam" id="PF03816">
    <property type="entry name" value="LytR_cpsA_psr"/>
    <property type="match status" value="1"/>
</dbReference>
<dbReference type="InterPro" id="IPR004474">
    <property type="entry name" value="LytR_CpsA_psr"/>
</dbReference>
<dbReference type="InterPro" id="IPR027381">
    <property type="entry name" value="LytR/CpsA/Psr_C"/>
</dbReference>
<feature type="compositionally biased region" description="Low complexity" evidence="2">
    <location>
        <begin position="504"/>
        <end position="514"/>
    </location>
</feature>
<accession>A0AAC9HUZ5</accession>
<proteinExistence type="inferred from homology"/>
<dbReference type="PANTHER" id="PTHR33392:SF6">
    <property type="entry name" value="POLYISOPRENYL-TEICHOIC ACID--PEPTIDOGLYCAN TEICHOIC ACID TRANSFERASE TAGU"/>
    <property type="match status" value="1"/>
</dbReference>
<dbReference type="Proteomes" id="UP000095210">
    <property type="component" value="Chromosome"/>
</dbReference>
<dbReference type="PANTHER" id="PTHR33392">
    <property type="entry name" value="POLYISOPRENYL-TEICHOIC ACID--PEPTIDOGLYCAN TEICHOIC ACID TRANSFERASE TAGU"/>
    <property type="match status" value="1"/>
</dbReference>
<feature type="domain" description="Cell envelope-related transcriptional attenuator" evidence="3">
    <location>
        <begin position="235"/>
        <end position="399"/>
    </location>
</feature>
<evidence type="ECO:0000256" key="2">
    <source>
        <dbReference type="SAM" id="MobiDB-lite"/>
    </source>
</evidence>
<organism evidence="5 6">
    <name type="scientific">Actinoalloteichus hymeniacidonis</name>
    <dbReference type="NCBI Taxonomy" id="340345"/>
    <lineage>
        <taxon>Bacteria</taxon>
        <taxon>Bacillati</taxon>
        <taxon>Actinomycetota</taxon>
        <taxon>Actinomycetes</taxon>
        <taxon>Pseudonocardiales</taxon>
        <taxon>Pseudonocardiaceae</taxon>
        <taxon>Actinoalloteichus</taxon>
    </lineage>
</organism>
<name>A0AAC9HUZ5_9PSEU</name>
<dbReference type="Gene3D" id="3.40.630.190">
    <property type="entry name" value="LCP protein"/>
    <property type="match status" value="1"/>
</dbReference>
<dbReference type="InterPro" id="IPR050922">
    <property type="entry name" value="LytR/CpsA/Psr_CW_biosynth"/>
</dbReference>
<reference evidence="6" key="1">
    <citation type="submission" date="2016-03" db="EMBL/GenBank/DDBJ databases">
        <title>Complete genome sequence of the type strain Actinoalloteichus hymeniacidonis DSM 45092.</title>
        <authorList>
            <person name="Schaffert L."/>
            <person name="Albersmeier A."/>
            <person name="Winkler A."/>
            <person name="Kalinowski J."/>
            <person name="Zotchev S."/>
            <person name="Ruckert C."/>
        </authorList>
    </citation>
    <scope>NUCLEOTIDE SEQUENCE [LARGE SCALE GENOMIC DNA]</scope>
    <source>
        <strain evidence="6">HPA177(T) (DSM 45092(T))</strain>
    </source>
</reference>